<comment type="caution">
    <text evidence="1">The sequence shown here is derived from an EMBL/GenBank/DDBJ whole genome shotgun (WGS) entry which is preliminary data.</text>
</comment>
<reference evidence="2" key="1">
    <citation type="journal article" date="2019" name="Int. J. Syst. Evol. Microbiol.">
        <title>The Global Catalogue of Microorganisms (GCM) 10K type strain sequencing project: providing services to taxonomists for standard genome sequencing and annotation.</title>
        <authorList>
            <consortium name="The Broad Institute Genomics Platform"/>
            <consortium name="The Broad Institute Genome Sequencing Center for Infectious Disease"/>
            <person name="Wu L."/>
            <person name="Ma J."/>
        </authorList>
    </citation>
    <scope>NUCLEOTIDE SEQUENCE [LARGE SCALE GENOMIC DNA]</scope>
    <source>
        <strain evidence="2">JCM 16578</strain>
    </source>
</reference>
<organism evidence="1 2">
    <name type="scientific">Streptomyces lannensis</name>
    <dbReference type="NCBI Taxonomy" id="766498"/>
    <lineage>
        <taxon>Bacteria</taxon>
        <taxon>Bacillati</taxon>
        <taxon>Actinomycetota</taxon>
        <taxon>Actinomycetes</taxon>
        <taxon>Kitasatosporales</taxon>
        <taxon>Streptomycetaceae</taxon>
        <taxon>Streptomyces</taxon>
    </lineage>
</organism>
<evidence type="ECO:0008006" key="3">
    <source>
        <dbReference type="Google" id="ProtNLM"/>
    </source>
</evidence>
<evidence type="ECO:0000313" key="1">
    <source>
        <dbReference type="EMBL" id="GAA3898319.1"/>
    </source>
</evidence>
<evidence type="ECO:0000313" key="2">
    <source>
        <dbReference type="Proteomes" id="UP001501563"/>
    </source>
</evidence>
<dbReference type="RefSeq" id="WP_345553739.1">
    <property type="nucleotide sequence ID" value="NZ_BAAAZA010000039.1"/>
</dbReference>
<keyword evidence="2" id="KW-1185">Reference proteome</keyword>
<sequence>MKDGLAEIITAGWPEEDLRGHAHQWVEFARPNDGGTAFIDHRPGPTYGHVFEMGIGSGDIEGTKWASSLAKLFDQLATSLETGEPFRHYRLTSCELPSGHHCLTWDIGNRTEGDGIQNWPPPRRPDPPVRLLAISVLGRAPSLAGSLAARLP</sequence>
<proteinExistence type="predicted"/>
<accession>A0ABP7LEX8</accession>
<protein>
    <recommendedName>
        <fullName evidence="3">Knr4/Smi1-like domain-containing protein</fullName>
    </recommendedName>
</protein>
<name>A0ABP7LEX8_9ACTN</name>
<dbReference type="EMBL" id="BAAAZA010000039">
    <property type="protein sequence ID" value="GAA3898319.1"/>
    <property type="molecule type" value="Genomic_DNA"/>
</dbReference>
<dbReference type="Proteomes" id="UP001501563">
    <property type="component" value="Unassembled WGS sequence"/>
</dbReference>
<gene>
    <name evidence="1" type="ORF">GCM10022207_78370</name>
</gene>